<dbReference type="EMBL" id="NSKD01000003">
    <property type="protein sequence ID" value="PAU80631.1"/>
    <property type="molecule type" value="Genomic_DNA"/>
</dbReference>
<gene>
    <name evidence="1" type="ORF">CK501_09425</name>
</gene>
<evidence type="ECO:0000313" key="1">
    <source>
        <dbReference type="EMBL" id="PAU80631.1"/>
    </source>
</evidence>
<accession>A0A2A2F4X0</accession>
<dbReference type="Proteomes" id="UP000218896">
    <property type="component" value="Unassembled WGS sequence"/>
</dbReference>
<name>A0A2A2F4X0_9GAMM</name>
<keyword evidence="2" id="KW-1185">Reference proteome</keyword>
<comment type="caution">
    <text evidence="1">The sequence shown here is derived from an EMBL/GenBank/DDBJ whole genome shotgun (WGS) entry which is preliminary data.</text>
</comment>
<protein>
    <submittedName>
        <fullName evidence="1">Uncharacterized protein</fullName>
    </submittedName>
</protein>
<evidence type="ECO:0000313" key="2">
    <source>
        <dbReference type="Proteomes" id="UP000218896"/>
    </source>
</evidence>
<reference evidence="1 2" key="1">
    <citation type="submission" date="2017-08" db="EMBL/GenBank/DDBJ databases">
        <title>Halovibrio sewagensis sp. nov., isolated from wastewater of high salinity.</title>
        <authorList>
            <person name="Dong X."/>
            <person name="Zhang G."/>
        </authorList>
    </citation>
    <scope>NUCLEOTIDE SEQUENCE [LARGE SCALE GENOMIC DNA]</scope>
    <source>
        <strain evidence="1 2">YL5-2</strain>
    </source>
</reference>
<dbReference type="RefSeq" id="WP_095617465.1">
    <property type="nucleotide sequence ID" value="NZ_NSKD01000003.1"/>
</dbReference>
<proteinExistence type="predicted"/>
<dbReference type="AlphaFoldDB" id="A0A2A2F4X0"/>
<sequence>MRIPQFLKFEYDDNGPQLFPTAVAWSLSDGRIKYVIIRPEDDWLAEDLDERLLDDEFFRDRGVAPVDVLREMNEDLGETTVFSDGLDPDDQLLDFLCEALGIQAGFELAPMTALLHHESFESLNDRYQDIILRETLDASVAENAVYAQLLLAREEGLTDPDSSG</sequence>
<organism evidence="1 2">
    <name type="scientific">Halovibrio salipaludis</name>
    <dbReference type="NCBI Taxonomy" id="2032626"/>
    <lineage>
        <taxon>Bacteria</taxon>
        <taxon>Pseudomonadati</taxon>
        <taxon>Pseudomonadota</taxon>
        <taxon>Gammaproteobacteria</taxon>
        <taxon>Oceanospirillales</taxon>
        <taxon>Halomonadaceae</taxon>
        <taxon>Halovibrio</taxon>
    </lineage>
</organism>
<dbReference type="OrthoDB" id="6367287at2"/>